<accession>A0A671T7I8</accession>
<reference evidence="1" key="1">
    <citation type="submission" date="2025-08" db="UniProtKB">
        <authorList>
            <consortium name="Ensembl"/>
        </authorList>
    </citation>
    <scope>IDENTIFICATION</scope>
</reference>
<organism evidence="1 2">
    <name type="scientific">Sinocyclocheilus anshuiensis</name>
    <dbReference type="NCBI Taxonomy" id="1608454"/>
    <lineage>
        <taxon>Eukaryota</taxon>
        <taxon>Metazoa</taxon>
        <taxon>Chordata</taxon>
        <taxon>Craniata</taxon>
        <taxon>Vertebrata</taxon>
        <taxon>Euteleostomi</taxon>
        <taxon>Actinopterygii</taxon>
        <taxon>Neopterygii</taxon>
        <taxon>Teleostei</taxon>
        <taxon>Ostariophysi</taxon>
        <taxon>Cypriniformes</taxon>
        <taxon>Cyprinidae</taxon>
        <taxon>Cyprininae</taxon>
        <taxon>Sinocyclocheilus</taxon>
    </lineage>
</organism>
<protein>
    <submittedName>
        <fullName evidence="1">Uncharacterized protein</fullName>
    </submittedName>
</protein>
<sequence>ITKGLIRHKSSSSCLCVNYNSAPLLRRNSYTPLSSHDQVKRPRLYSAGNWPWLPLTPSPTTLMHHGALLLQQSQVSVRT</sequence>
<reference evidence="1" key="2">
    <citation type="submission" date="2025-09" db="UniProtKB">
        <authorList>
            <consortium name="Ensembl"/>
        </authorList>
    </citation>
    <scope>IDENTIFICATION</scope>
</reference>
<name>A0A671T7I8_9TELE</name>
<dbReference type="AlphaFoldDB" id="A0A671T7I8"/>
<evidence type="ECO:0000313" key="1">
    <source>
        <dbReference type="Ensembl" id="ENSSANP00000104280.1"/>
    </source>
</evidence>
<dbReference type="Proteomes" id="UP000472260">
    <property type="component" value="Unassembled WGS sequence"/>
</dbReference>
<proteinExistence type="predicted"/>
<keyword evidence="2" id="KW-1185">Reference proteome</keyword>
<dbReference type="Ensembl" id="ENSSANT00000110669.1">
    <property type="protein sequence ID" value="ENSSANP00000104280.1"/>
    <property type="gene ID" value="ENSSANG00000051066.1"/>
</dbReference>
<evidence type="ECO:0000313" key="2">
    <source>
        <dbReference type="Proteomes" id="UP000472260"/>
    </source>
</evidence>